<dbReference type="PRINTS" id="PR00738">
    <property type="entry name" value="GLHYDRLASE20"/>
</dbReference>
<evidence type="ECO:0000256" key="5">
    <source>
        <dbReference type="ARBA" id="ARBA00022801"/>
    </source>
</evidence>
<accession>A0A5J9VPY9</accession>
<comment type="caution">
    <text evidence="12">The sequence shown here is derived from an EMBL/GenBank/DDBJ whole genome shotgun (WGS) entry which is preliminary data.</text>
</comment>
<evidence type="ECO:0000256" key="7">
    <source>
        <dbReference type="ARBA" id="ARBA00023295"/>
    </source>
</evidence>
<dbReference type="EMBL" id="RWGY01000007">
    <property type="protein sequence ID" value="TVU38269.1"/>
    <property type="molecule type" value="Genomic_DNA"/>
</dbReference>
<dbReference type="Gramene" id="TVU38269">
    <property type="protein sequence ID" value="TVU38269"/>
    <property type="gene ID" value="EJB05_11628"/>
</dbReference>
<evidence type="ECO:0000313" key="13">
    <source>
        <dbReference type="Proteomes" id="UP000324897"/>
    </source>
</evidence>
<dbReference type="GO" id="GO:0004563">
    <property type="term" value="F:beta-N-acetylhexosaminidase activity"/>
    <property type="evidence" value="ECO:0007669"/>
    <property type="project" value="UniProtKB-EC"/>
</dbReference>
<sequence length="590" mass="64027">MASVLLQLLFLIALGSPALLTALADDTSFPVNVWPKPVSMSWAEPHTAVPVSPSFSIVVPPGNPYLASAAARYTRLLLTERYRPIVRPAVNVTAGGAGALLEKLAVTVTDPEVPLQHGVDESYALVVPAASAGGAGAATLTAATAWGAMRGLETYSQLAWRHGRGNLIVVAAGVRVEDRPLYPHRGLMLDTGRNYIPVADILRTIDAMGANKMNVFHWHITDSQSFPIELPSAPELAEKGAYGEDMRYTVEDVSRIVEFAMRRGVRVVPEIDSPGHTASWTGAYPEAVTCAGKFWLPNASDWNSRLAAEPGAGQLNPLSPKTYEVIANVVNDLTTLFPDDFYHAGADEVTPGCWLTDPSIKAYLDGGRGGTLSQLLERYVRAVHPLVTSKNRTAVFWEDVLLDATVNVSAAAIPPATTVLQTWNNGPNNTKLIVAAGYRAIVSSASFYYLDCGHGDFLGNDSGYDNPNSDFKEEGGSWCGPYKTWQRVYDYDIAYGLTADEARLVLGGEVALWTEQVDAAVLDGRVWPRASAMAEALWSGNRDAAGRKRYAEATDRLFDWRHRMVGRGVRAEPIQPLWCRTRPGMCNLVQ</sequence>
<keyword evidence="13" id="KW-1185">Reference proteome</keyword>
<evidence type="ECO:0000256" key="6">
    <source>
        <dbReference type="ARBA" id="ARBA00023180"/>
    </source>
</evidence>
<feature type="active site" description="Proton donor" evidence="8">
    <location>
        <position position="348"/>
    </location>
</feature>
<keyword evidence="6" id="KW-0325">Glycoprotein</keyword>
<dbReference type="PANTHER" id="PTHR22600">
    <property type="entry name" value="BETA-HEXOSAMINIDASE"/>
    <property type="match status" value="1"/>
</dbReference>
<feature type="chain" id="PRO_5023871812" description="beta-N-acetylhexosaminidase" evidence="9">
    <location>
        <begin position="25"/>
        <end position="590"/>
    </location>
</feature>
<dbReference type="CDD" id="cd06562">
    <property type="entry name" value="GH20_HexA_HexB-like"/>
    <property type="match status" value="1"/>
</dbReference>
<dbReference type="Pfam" id="PF00728">
    <property type="entry name" value="Glyco_hydro_20"/>
    <property type="match status" value="1"/>
</dbReference>
<keyword evidence="4 9" id="KW-0732">Signal</keyword>
<evidence type="ECO:0000256" key="3">
    <source>
        <dbReference type="ARBA" id="ARBA00012663"/>
    </source>
</evidence>
<dbReference type="GO" id="GO:0016020">
    <property type="term" value="C:membrane"/>
    <property type="evidence" value="ECO:0007669"/>
    <property type="project" value="TreeGrafter"/>
</dbReference>
<dbReference type="InterPro" id="IPR029019">
    <property type="entry name" value="HEX_eukaryotic_N"/>
</dbReference>
<organism evidence="12 13">
    <name type="scientific">Eragrostis curvula</name>
    <name type="common">weeping love grass</name>
    <dbReference type="NCBI Taxonomy" id="38414"/>
    <lineage>
        <taxon>Eukaryota</taxon>
        <taxon>Viridiplantae</taxon>
        <taxon>Streptophyta</taxon>
        <taxon>Embryophyta</taxon>
        <taxon>Tracheophyta</taxon>
        <taxon>Spermatophyta</taxon>
        <taxon>Magnoliopsida</taxon>
        <taxon>Liliopsida</taxon>
        <taxon>Poales</taxon>
        <taxon>Poaceae</taxon>
        <taxon>PACMAD clade</taxon>
        <taxon>Chloridoideae</taxon>
        <taxon>Eragrostideae</taxon>
        <taxon>Eragrostidinae</taxon>
        <taxon>Eragrostis</taxon>
    </lineage>
</organism>
<dbReference type="EC" id="3.2.1.52" evidence="3"/>
<feature type="non-terminal residue" evidence="12">
    <location>
        <position position="1"/>
    </location>
</feature>
<name>A0A5J9VPY9_9POAL</name>
<gene>
    <name evidence="12" type="ORF">EJB05_11628</name>
</gene>
<dbReference type="Proteomes" id="UP000324897">
    <property type="component" value="Chromosome 4"/>
</dbReference>
<protein>
    <recommendedName>
        <fullName evidence="3">beta-N-acetylhexosaminidase</fullName>
        <ecNumber evidence="3">3.2.1.52</ecNumber>
    </recommendedName>
</protein>
<dbReference type="PANTHER" id="PTHR22600:SF53">
    <property type="entry name" value="BETA-HEXOSAMINIDASE"/>
    <property type="match status" value="1"/>
</dbReference>
<dbReference type="OrthoDB" id="428480at2759"/>
<dbReference type="GO" id="GO:0005975">
    <property type="term" value="P:carbohydrate metabolic process"/>
    <property type="evidence" value="ECO:0007669"/>
    <property type="project" value="InterPro"/>
</dbReference>
<comment type="similarity">
    <text evidence="2">Belongs to the glycosyl hydrolase 20 family.</text>
</comment>
<dbReference type="SUPFAM" id="SSF51445">
    <property type="entry name" value="(Trans)glycosidases"/>
    <property type="match status" value="1"/>
</dbReference>
<keyword evidence="7" id="KW-0326">Glycosidase</keyword>
<evidence type="ECO:0000256" key="9">
    <source>
        <dbReference type="SAM" id="SignalP"/>
    </source>
</evidence>
<evidence type="ECO:0000259" key="10">
    <source>
        <dbReference type="Pfam" id="PF00728"/>
    </source>
</evidence>
<evidence type="ECO:0000256" key="4">
    <source>
        <dbReference type="ARBA" id="ARBA00022729"/>
    </source>
</evidence>
<proteinExistence type="inferred from homology"/>
<dbReference type="InterPro" id="IPR025705">
    <property type="entry name" value="Beta_hexosaminidase_sua/sub"/>
</dbReference>
<comment type="catalytic activity">
    <reaction evidence="1">
        <text>Hydrolysis of terminal non-reducing N-acetyl-D-hexosamine residues in N-acetyl-beta-D-hexosaminides.</text>
        <dbReference type="EC" id="3.2.1.52"/>
    </reaction>
</comment>
<evidence type="ECO:0000259" key="11">
    <source>
        <dbReference type="Pfam" id="PF14845"/>
    </source>
</evidence>
<dbReference type="GO" id="GO:0030203">
    <property type="term" value="P:glycosaminoglycan metabolic process"/>
    <property type="evidence" value="ECO:0007669"/>
    <property type="project" value="TreeGrafter"/>
</dbReference>
<dbReference type="InterPro" id="IPR029018">
    <property type="entry name" value="Hex-like_dom2"/>
</dbReference>
<dbReference type="Pfam" id="PF14845">
    <property type="entry name" value="Glycohydro_20b2"/>
    <property type="match status" value="1"/>
</dbReference>
<feature type="signal peptide" evidence="9">
    <location>
        <begin position="1"/>
        <end position="24"/>
    </location>
</feature>
<dbReference type="PIRSF" id="PIRSF001093">
    <property type="entry name" value="B-hxosamndse_ab_euk"/>
    <property type="match status" value="1"/>
</dbReference>
<dbReference type="AlphaFoldDB" id="A0A5J9VPY9"/>
<evidence type="ECO:0000256" key="1">
    <source>
        <dbReference type="ARBA" id="ARBA00001231"/>
    </source>
</evidence>
<dbReference type="FunFam" id="3.20.20.80:FF:000063">
    <property type="entry name" value="Beta-hexosaminidase"/>
    <property type="match status" value="1"/>
</dbReference>
<dbReference type="Gene3D" id="3.30.379.10">
    <property type="entry name" value="Chitobiase/beta-hexosaminidase domain 2-like"/>
    <property type="match status" value="1"/>
</dbReference>
<dbReference type="SUPFAM" id="SSF55545">
    <property type="entry name" value="beta-N-acetylhexosaminidase-like domain"/>
    <property type="match status" value="1"/>
</dbReference>
<dbReference type="InterPro" id="IPR017853">
    <property type="entry name" value="GH"/>
</dbReference>
<keyword evidence="5" id="KW-0378">Hydrolase</keyword>
<feature type="domain" description="Glycoside hydrolase family 20 catalytic" evidence="10">
    <location>
        <begin position="182"/>
        <end position="540"/>
    </location>
</feature>
<dbReference type="InterPro" id="IPR015883">
    <property type="entry name" value="Glyco_hydro_20_cat"/>
</dbReference>
<dbReference type="Gene3D" id="3.20.20.80">
    <property type="entry name" value="Glycosidases"/>
    <property type="match status" value="1"/>
</dbReference>
<evidence type="ECO:0000256" key="8">
    <source>
        <dbReference type="PIRSR" id="PIRSR001093-1"/>
    </source>
</evidence>
<evidence type="ECO:0000256" key="2">
    <source>
        <dbReference type="ARBA" id="ARBA00006285"/>
    </source>
</evidence>
<evidence type="ECO:0000313" key="12">
    <source>
        <dbReference type="EMBL" id="TVU38269.1"/>
    </source>
</evidence>
<reference evidence="12 13" key="1">
    <citation type="journal article" date="2019" name="Sci. Rep.">
        <title>A high-quality genome of Eragrostis curvula grass provides insights into Poaceae evolution and supports new strategies to enhance forage quality.</title>
        <authorList>
            <person name="Carballo J."/>
            <person name="Santos B.A.C.M."/>
            <person name="Zappacosta D."/>
            <person name="Garbus I."/>
            <person name="Selva J.P."/>
            <person name="Gallo C.A."/>
            <person name="Diaz A."/>
            <person name="Albertini E."/>
            <person name="Caccamo M."/>
            <person name="Echenique V."/>
        </authorList>
    </citation>
    <scope>NUCLEOTIDE SEQUENCE [LARGE SCALE GENOMIC DNA]</scope>
    <source>
        <strain evidence="13">cv. Victoria</strain>
        <tissue evidence="12">Leaf</tissue>
    </source>
</reference>
<feature type="domain" description="Beta-hexosaminidase eukaryotic type N-terminal" evidence="11">
    <location>
        <begin position="33"/>
        <end position="158"/>
    </location>
</feature>